<dbReference type="Gene3D" id="1.25.40.10">
    <property type="entry name" value="Tetratricopeptide repeat domain"/>
    <property type="match status" value="5"/>
</dbReference>
<dbReference type="Proteomes" id="UP000282926">
    <property type="component" value="Unassembled WGS sequence"/>
</dbReference>
<organism evidence="4 5">
    <name type="scientific">Lujinxingia sediminis</name>
    <dbReference type="NCBI Taxonomy" id="2480984"/>
    <lineage>
        <taxon>Bacteria</taxon>
        <taxon>Deltaproteobacteria</taxon>
        <taxon>Bradymonadales</taxon>
        <taxon>Lujinxingiaceae</taxon>
        <taxon>Lujinxingia</taxon>
    </lineage>
</organism>
<evidence type="ECO:0000313" key="4">
    <source>
        <dbReference type="EMBL" id="RVU48704.1"/>
    </source>
</evidence>
<dbReference type="InterPro" id="IPR051012">
    <property type="entry name" value="CellSynth/LPSAsmb/PSIAsmb"/>
</dbReference>
<comment type="caution">
    <text evidence="4">The sequence shown here is derived from an EMBL/GenBank/DDBJ whole genome shotgun (WGS) entry which is preliminary data.</text>
</comment>
<evidence type="ECO:0000256" key="1">
    <source>
        <dbReference type="ARBA" id="ARBA00022737"/>
    </source>
</evidence>
<sequence length="1777" mass="198630">MTTPGRGITTRRFTPCLARIAEIASRRLPRMAAHAGFDTNDDCSQELRMAQSISDVFSRAHDSDRTQRRTARFVAPKSDEAPPSAAQTPTLNLSAGEAEEARRAAFRPRESVALRRDVLEAFVAASLADRAHVEGDDVAVARRHIEVARACEALGDFERALQMLRCAGLDAVMSWEVSHLVRRLRRALGDDEAVVHALERALSLRDQPSWAPVYIELELATTRWMRGASPDDVLAGCERAADEREGRACLDIFTALWALHLRCDALLERGEYEEALAALEKAARLPDLSVDIRQALEARRAVWLHVFGRHDEARDLLNDLANQGQLPGDLDDLLVSLCFESGEVGRAFGVLRRSARQELRQGVHAVPLAMLHLTASDHPAAARDVLRQGTEREDDWTLLRLREHLLESEPEAQGGGGSELIDVLNRRLEGPLSASERVGTLTRLGRLYEVEAGLAEAAAEVYREALSYDPRHVPALRALGRLYTRRENWRGLADLYEREIASLDATSTAGAWRRHFQLAEVYEHRLERDERALEHYLLVLEVRPNYLPALKSAARILSRLERWTQLADLFLGLVEVAPSRRQKLYLLDKVAEVAEQQLKNYEVAIGAWLEILALDESNPRCFAALGRLYARTHRWEELIALNEREIALIDDAEEVAATWLRNAEVAEQQLDDVVRAERYYRRALEVLPDFLPALEALGRIYMRGSRWDEIVQMTGRELHTITDPRAAARQLGALAELLETRLERRDEAVAIYEQLLAMHPADSHVFNALSRLYRQSGAWTSLEALLLNRLAYFTGAAELAAAWGELAMIAEWRLNSAQDACARYLEALQVEPTNTHWLGGVARTWKRAGHAPEVIADQLEDLLMHATEATLRDRYFMVIARLRERAEVSPDASRAYRAHGAAESLENQIVLRVAMACAAERVELAQARVRLPHHPLQALVAMGRHNLNAWERDALASDEFELLPSAARAFLSQEIELTSAATSAELSGLSADLVAVLQGQEIFAQSPAEDMSPAEQRLRALQARRLQEHARYLSWTTLEADSHTNPLVRASRRLEMARYASRHGLAGAAELYTLACEATFPELVDTVGETDLLLDESVDSSEEGGANIALPADCAHVEALYTALRETSRWDLLRRCLQAHVGREGLSQPRRLELFEALASLCADELADYPGAQRALTTCWQISEDATYLRSLVELARRFEKIDDAIEFQRRHFECITMDDEHVVEERIQSGYWLGRLLMSVGDEAHLEQAIDCLEDLVHDYEGLEALHRAERLLARAHRQAGSGRRAAELYERVLKFQVIGEELDDWRALVDVRHRLLQDVVGAYTLQWQIVRAFPDSRADLDLLIDLAAEAGEVADCVEQLAQLSHATSSAAKIDLLARAAEAADEELGHVEEAARYFERLITLCEADAERSAYFRRRRAFCLARMAGREALAMKAFRELLAEEPFEPTNYRGLETLFERAQAHDRLRLTRQTLRALGAKVELSEARTKTTPSRAVDAELVERHLIDDALRGGVFQALQTAVPLAERVFSETLPQKKALDGQRLRAGDHPVYDAIADGFAAIGVVKFRLIVGDSGPEHPVVFAESTPTVWLNETLIDGLSDAGLRFVGGYCAALVVSDLAPLMSLDGRQVWHLMEGVTLRQLGRGFTDRVDLQSQELGEQVSGPFHSPARRRLAQAIEAHEGLVERLASAHCEAWGRNVDAFAARFGLLICGDVAAAVEAMLRLEGWGMPLEEVATQKRIRHHDGVGALVAFAHDDAFLELRYRLGLAGRPSTLEV</sequence>
<dbReference type="PANTHER" id="PTHR45586">
    <property type="entry name" value="TPR REPEAT-CONTAINING PROTEIN PA4667"/>
    <property type="match status" value="1"/>
</dbReference>
<keyword evidence="5" id="KW-1185">Reference proteome</keyword>
<dbReference type="InterPro" id="IPR019734">
    <property type="entry name" value="TPR_rpt"/>
</dbReference>
<evidence type="ECO:0000256" key="2">
    <source>
        <dbReference type="ARBA" id="ARBA00022803"/>
    </source>
</evidence>
<dbReference type="SMART" id="SM00028">
    <property type="entry name" value="TPR"/>
    <property type="match status" value="6"/>
</dbReference>
<feature type="region of interest" description="Disordered" evidence="3">
    <location>
        <begin position="58"/>
        <end position="99"/>
    </location>
</feature>
<accession>A0ABY0CYB8</accession>
<gene>
    <name evidence="4" type="ORF">EA187_04540</name>
</gene>
<dbReference type="PANTHER" id="PTHR45586:SF1">
    <property type="entry name" value="LIPOPOLYSACCHARIDE ASSEMBLY PROTEIN B"/>
    <property type="match status" value="1"/>
</dbReference>
<feature type="compositionally biased region" description="Basic and acidic residues" evidence="3">
    <location>
        <begin position="58"/>
        <end position="67"/>
    </location>
</feature>
<keyword evidence="1" id="KW-0677">Repeat</keyword>
<dbReference type="Pfam" id="PF13176">
    <property type="entry name" value="TPR_7"/>
    <property type="match status" value="2"/>
</dbReference>
<dbReference type="InterPro" id="IPR011990">
    <property type="entry name" value="TPR-like_helical_dom_sf"/>
</dbReference>
<evidence type="ECO:0000313" key="5">
    <source>
        <dbReference type="Proteomes" id="UP000282926"/>
    </source>
</evidence>
<reference evidence="4 5" key="1">
    <citation type="submission" date="2019-01" db="EMBL/GenBank/DDBJ databases">
        <title>Lujinxingia litoralis gen. nov., sp. nov. and Lujinxingia sediminis gen. nov., sp. nov., new members in the order Bradymonadales, isolated from coastal sediment.</title>
        <authorList>
            <person name="Li C.-M."/>
        </authorList>
    </citation>
    <scope>NUCLEOTIDE SEQUENCE [LARGE SCALE GENOMIC DNA]</scope>
    <source>
        <strain evidence="4 5">SEH01</strain>
    </source>
</reference>
<dbReference type="EMBL" id="SADD01000001">
    <property type="protein sequence ID" value="RVU48704.1"/>
    <property type="molecule type" value="Genomic_DNA"/>
</dbReference>
<name>A0ABY0CYB8_9DELT</name>
<keyword evidence="2" id="KW-0802">TPR repeat</keyword>
<dbReference type="SUPFAM" id="SSF48452">
    <property type="entry name" value="TPR-like"/>
    <property type="match status" value="3"/>
</dbReference>
<proteinExistence type="predicted"/>
<evidence type="ECO:0000256" key="3">
    <source>
        <dbReference type="SAM" id="MobiDB-lite"/>
    </source>
</evidence>
<protein>
    <submittedName>
        <fullName evidence="4">Tetratricopeptide repeat protein</fullName>
    </submittedName>
</protein>